<comment type="caution">
    <text evidence="9">The sequence shown here is derived from an EMBL/GenBank/DDBJ whole genome shotgun (WGS) entry which is preliminary data.</text>
</comment>
<dbReference type="PANTHER" id="PTHR43214">
    <property type="entry name" value="TWO-COMPONENT RESPONSE REGULATOR"/>
    <property type="match status" value="1"/>
</dbReference>
<dbReference type="EMBL" id="VENP01000012">
    <property type="protein sequence ID" value="TNU76026.1"/>
    <property type="molecule type" value="Genomic_DNA"/>
</dbReference>
<dbReference type="GO" id="GO:0000160">
    <property type="term" value="P:phosphorelay signal transduction system"/>
    <property type="evidence" value="ECO:0007669"/>
    <property type="project" value="InterPro"/>
</dbReference>
<feature type="modified residue" description="4-aspartylphosphate" evidence="5">
    <location>
        <position position="57"/>
    </location>
</feature>
<dbReference type="SMART" id="SM00448">
    <property type="entry name" value="REC"/>
    <property type="match status" value="1"/>
</dbReference>
<name>A0A5C5BFH4_9MICO</name>
<sequence>MTAALRVLVVDDHPVVRSGIVGLLRTEPGIDVVGEAGDGASAVTLAAQTRPDVVLMDLRMPVLDGVAATRRILADTSAGPPPRVLVLTTYESDEQILAAIEAGASGYLLKAAPPEEILAGLRAVAAGSAALSPSVAATLVAQVRTARSSAGESTTGRGGPEDRGGLAVGLTPRELEVLALVAQGRSNPAVGRALHIGEATVKSHLLRVFAKLEVSDRTRAVTRAQELGLL</sequence>
<evidence type="ECO:0000256" key="3">
    <source>
        <dbReference type="ARBA" id="ARBA00023125"/>
    </source>
</evidence>
<evidence type="ECO:0000256" key="5">
    <source>
        <dbReference type="PROSITE-ProRule" id="PRU00169"/>
    </source>
</evidence>
<keyword evidence="4" id="KW-0804">Transcription</keyword>
<dbReference type="SUPFAM" id="SSF46894">
    <property type="entry name" value="C-terminal effector domain of the bipartite response regulators"/>
    <property type="match status" value="1"/>
</dbReference>
<dbReference type="PROSITE" id="PS50043">
    <property type="entry name" value="HTH_LUXR_2"/>
    <property type="match status" value="1"/>
</dbReference>
<gene>
    <name evidence="9" type="ORF">FH969_05050</name>
</gene>
<dbReference type="Gene3D" id="3.40.50.2300">
    <property type="match status" value="1"/>
</dbReference>
<organism evidence="9 10">
    <name type="scientific">Miniimonas arenae</name>
    <dbReference type="NCBI Taxonomy" id="676201"/>
    <lineage>
        <taxon>Bacteria</taxon>
        <taxon>Bacillati</taxon>
        <taxon>Actinomycetota</taxon>
        <taxon>Actinomycetes</taxon>
        <taxon>Micrococcales</taxon>
        <taxon>Beutenbergiaceae</taxon>
        <taxon>Miniimonas</taxon>
    </lineage>
</organism>
<dbReference type="PROSITE" id="PS50110">
    <property type="entry name" value="RESPONSE_REGULATORY"/>
    <property type="match status" value="1"/>
</dbReference>
<protein>
    <submittedName>
        <fullName evidence="9">Response regulator transcription factor</fullName>
    </submittedName>
</protein>
<feature type="domain" description="Response regulatory" evidence="8">
    <location>
        <begin position="6"/>
        <end position="125"/>
    </location>
</feature>
<reference evidence="9 10" key="1">
    <citation type="submission" date="2019-06" db="EMBL/GenBank/DDBJ databases">
        <title>Draft genome sequence of Miniimonas arenae KCTC 19750T isolated from sea sand.</title>
        <authorList>
            <person name="Park S.-J."/>
        </authorList>
    </citation>
    <scope>NUCLEOTIDE SEQUENCE [LARGE SCALE GENOMIC DNA]</scope>
    <source>
        <strain evidence="9 10">KCTC 19750</strain>
    </source>
</reference>
<evidence type="ECO:0000259" key="7">
    <source>
        <dbReference type="PROSITE" id="PS50043"/>
    </source>
</evidence>
<keyword evidence="2" id="KW-0805">Transcription regulation</keyword>
<evidence type="ECO:0000256" key="1">
    <source>
        <dbReference type="ARBA" id="ARBA00022553"/>
    </source>
</evidence>
<feature type="domain" description="HTH luxR-type" evidence="7">
    <location>
        <begin position="163"/>
        <end position="228"/>
    </location>
</feature>
<dbReference type="CDD" id="cd06170">
    <property type="entry name" value="LuxR_C_like"/>
    <property type="match status" value="1"/>
</dbReference>
<evidence type="ECO:0000256" key="6">
    <source>
        <dbReference type="SAM" id="MobiDB-lite"/>
    </source>
</evidence>
<dbReference type="InterPro" id="IPR016032">
    <property type="entry name" value="Sig_transdc_resp-reg_C-effctor"/>
</dbReference>
<proteinExistence type="predicted"/>
<dbReference type="CDD" id="cd17535">
    <property type="entry name" value="REC_NarL-like"/>
    <property type="match status" value="1"/>
</dbReference>
<keyword evidence="10" id="KW-1185">Reference proteome</keyword>
<dbReference type="InterPro" id="IPR039420">
    <property type="entry name" value="WalR-like"/>
</dbReference>
<dbReference type="OrthoDB" id="9808843at2"/>
<dbReference type="InterPro" id="IPR001789">
    <property type="entry name" value="Sig_transdc_resp-reg_receiver"/>
</dbReference>
<dbReference type="PANTHER" id="PTHR43214:SF24">
    <property type="entry name" value="TRANSCRIPTIONAL REGULATORY PROTEIN NARL-RELATED"/>
    <property type="match status" value="1"/>
</dbReference>
<dbReference type="PROSITE" id="PS00622">
    <property type="entry name" value="HTH_LUXR_1"/>
    <property type="match status" value="1"/>
</dbReference>
<dbReference type="GO" id="GO:0006355">
    <property type="term" value="P:regulation of DNA-templated transcription"/>
    <property type="evidence" value="ECO:0007669"/>
    <property type="project" value="InterPro"/>
</dbReference>
<dbReference type="Proteomes" id="UP000313849">
    <property type="component" value="Unassembled WGS sequence"/>
</dbReference>
<dbReference type="InterPro" id="IPR058245">
    <property type="entry name" value="NreC/VraR/RcsB-like_REC"/>
</dbReference>
<feature type="region of interest" description="Disordered" evidence="6">
    <location>
        <begin position="147"/>
        <end position="167"/>
    </location>
</feature>
<evidence type="ECO:0000256" key="2">
    <source>
        <dbReference type="ARBA" id="ARBA00023015"/>
    </source>
</evidence>
<dbReference type="InterPro" id="IPR000792">
    <property type="entry name" value="Tscrpt_reg_LuxR_C"/>
</dbReference>
<dbReference type="Pfam" id="PF00072">
    <property type="entry name" value="Response_reg"/>
    <property type="match status" value="1"/>
</dbReference>
<evidence type="ECO:0000313" key="10">
    <source>
        <dbReference type="Proteomes" id="UP000313849"/>
    </source>
</evidence>
<dbReference type="InterPro" id="IPR011006">
    <property type="entry name" value="CheY-like_superfamily"/>
</dbReference>
<dbReference type="PRINTS" id="PR00038">
    <property type="entry name" value="HTHLUXR"/>
</dbReference>
<keyword evidence="1 5" id="KW-0597">Phosphoprotein</keyword>
<keyword evidence="3" id="KW-0238">DNA-binding</keyword>
<dbReference type="AlphaFoldDB" id="A0A5C5BFH4"/>
<evidence type="ECO:0000256" key="4">
    <source>
        <dbReference type="ARBA" id="ARBA00023163"/>
    </source>
</evidence>
<dbReference type="GO" id="GO:0003677">
    <property type="term" value="F:DNA binding"/>
    <property type="evidence" value="ECO:0007669"/>
    <property type="project" value="UniProtKB-KW"/>
</dbReference>
<evidence type="ECO:0000259" key="8">
    <source>
        <dbReference type="PROSITE" id="PS50110"/>
    </source>
</evidence>
<dbReference type="RefSeq" id="WP_139986349.1">
    <property type="nucleotide sequence ID" value="NZ_VENP01000012.1"/>
</dbReference>
<dbReference type="SUPFAM" id="SSF52172">
    <property type="entry name" value="CheY-like"/>
    <property type="match status" value="1"/>
</dbReference>
<accession>A0A5C5BFH4</accession>
<dbReference type="Pfam" id="PF00196">
    <property type="entry name" value="GerE"/>
    <property type="match status" value="1"/>
</dbReference>
<dbReference type="SMART" id="SM00421">
    <property type="entry name" value="HTH_LUXR"/>
    <property type="match status" value="1"/>
</dbReference>
<evidence type="ECO:0000313" key="9">
    <source>
        <dbReference type="EMBL" id="TNU76026.1"/>
    </source>
</evidence>